<dbReference type="EMBL" id="JASBNA010000021">
    <property type="protein sequence ID" value="KAK7685229.1"/>
    <property type="molecule type" value="Genomic_DNA"/>
</dbReference>
<feature type="transmembrane region" description="Helical" evidence="1">
    <location>
        <begin position="115"/>
        <end position="135"/>
    </location>
</feature>
<dbReference type="AlphaFoldDB" id="A0AAW0G0J6"/>
<evidence type="ECO:0000313" key="2">
    <source>
        <dbReference type="EMBL" id="KAK7685229.1"/>
    </source>
</evidence>
<protein>
    <recommendedName>
        <fullName evidence="4">G protein-coupled receptor</fullName>
    </recommendedName>
</protein>
<evidence type="ECO:0000313" key="3">
    <source>
        <dbReference type="Proteomes" id="UP001385951"/>
    </source>
</evidence>
<comment type="caution">
    <text evidence="2">The sequence shown here is derived from an EMBL/GenBank/DDBJ whole genome shotgun (WGS) entry which is preliminary data.</text>
</comment>
<keyword evidence="1" id="KW-1133">Transmembrane helix</keyword>
<feature type="transmembrane region" description="Helical" evidence="1">
    <location>
        <begin position="212"/>
        <end position="232"/>
    </location>
</feature>
<feature type="transmembrane region" description="Helical" evidence="1">
    <location>
        <begin position="86"/>
        <end position="103"/>
    </location>
</feature>
<keyword evidence="1" id="KW-0472">Membrane</keyword>
<evidence type="ECO:0008006" key="4">
    <source>
        <dbReference type="Google" id="ProtNLM"/>
    </source>
</evidence>
<reference evidence="2 3" key="1">
    <citation type="submission" date="2022-09" db="EMBL/GenBank/DDBJ databases">
        <authorList>
            <person name="Palmer J.M."/>
        </authorList>
    </citation>
    <scope>NUCLEOTIDE SEQUENCE [LARGE SCALE GENOMIC DNA]</scope>
    <source>
        <strain evidence="2 3">DSM 7382</strain>
    </source>
</reference>
<keyword evidence="1" id="KW-0812">Transmembrane</keyword>
<evidence type="ECO:0000256" key="1">
    <source>
        <dbReference type="SAM" id="Phobius"/>
    </source>
</evidence>
<proteinExistence type="predicted"/>
<feature type="transmembrane region" description="Helical" evidence="1">
    <location>
        <begin position="244"/>
        <end position="264"/>
    </location>
</feature>
<name>A0AAW0G0J6_9APHY</name>
<organism evidence="2 3">
    <name type="scientific">Cerrena zonata</name>
    <dbReference type="NCBI Taxonomy" id="2478898"/>
    <lineage>
        <taxon>Eukaryota</taxon>
        <taxon>Fungi</taxon>
        <taxon>Dikarya</taxon>
        <taxon>Basidiomycota</taxon>
        <taxon>Agaricomycotina</taxon>
        <taxon>Agaricomycetes</taxon>
        <taxon>Polyporales</taxon>
        <taxon>Cerrenaceae</taxon>
        <taxon>Cerrena</taxon>
    </lineage>
</organism>
<gene>
    <name evidence="2" type="ORF">QCA50_011592</name>
</gene>
<dbReference type="Proteomes" id="UP001385951">
    <property type="component" value="Unassembled WGS sequence"/>
</dbReference>
<feature type="transmembrane region" description="Helical" evidence="1">
    <location>
        <begin position="50"/>
        <end position="74"/>
    </location>
</feature>
<accession>A0AAW0G0J6</accession>
<sequence length="301" mass="33695">MLLTLYQTRHLVIVRYLQCINVTVWTWDALVSLESEIDVFTDRNLKAVDIIYILSRLFTGLAVFSAFSVAVVPLKDCNDMLRAKCWFGAVAANLSTLLFLLRVKSIFFDSKRAKVVFSTLWGVVSISLFLLPFSYTGTTSQPGGLCVISSLSRLGSIPSLTVGVYDLSVFLSISSRIMALDTAISFKERLVNLSKGRNMGQVLKSLVRTGQLYFFPMVGIEVFILAMEFFAPFEPFVSFQYQEIAMMTGLVIMNAMTCRVFRLLRLDTREDTSSLAVPLSIMRFKEIPNAFDRSATSHNGG</sequence>
<keyword evidence="3" id="KW-1185">Reference proteome</keyword>
<feature type="transmembrane region" description="Helical" evidence="1">
    <location>
        <begin position="155"/>
        <end position="179"/>
    </location>
</feature>